<reference evidence="8" key="1">
    <citation type="submission" date="2020-01" db="EMBL/GenBank/DDBJ databases">
        <title>Genome sequence of Kobresia littledalei, the first chromosome-level genome in the family Cyperaceae.</title>
        <authorList>
            <person name="Qu G."/>
        </authorList>
    </citation>
    <scope>NUCLEOTIDE SEQUENCE</scope>
    <source>
        <strain evidence="8">C.B.Clarke</strain>
        <tissue evidence="8">Leaf</tissue>
    </source>
</reference>
<evidence type="ECO:0000256" key="1">
    <source>
        <dbReference type="ARBA" id="ARBA00004167"/>
    </source>
</evidence>
<dbReference type="OrthoDB" id="1917746at2759"/>
<gene>
    <name evidence="8" type="ORF">FCM35_KLT06534</name>
</gene>
<feature type="region of interest" description="Disordered" evidence="5">
    <location>
        <begin position="1"/>
        <end position="54"/>
    </location>
</feature>
<accession>A0A833VLM7</accession>
<evidence type="ECO:0000256" key="2">
    <source>
        <dbReference type="ARBA" id="ARBA00022692"/>
    </source>
</evidence>
<evidence type="ECO:0000313" key="9">
    <source>
        <dbReference type="Proteomes" id="UP000623129"/>
    </source>
</evidence>
<dbReference type="GO" id="GO:0098542">
    <property type="term" value="P:defense response to other organism"/>
    <property type="evidence" value="ECO:0007669"/>
    <property type="project" value="InterPro"/>
</dbReference>
<dbReference type="GO" id="GO:0005886">
    <property type="term" value="C:plasma membrane"/>
    <property type="evidence" value="ECO:0007669"/>
    <property type="project" value="TreeGrafter"/>
</dbReference>
<dbReference type="Proteomes" id="UP000623129">
    <property type="component" value="Unassembled WGS sequence"/>
</dbReference>
<dbReference type="PANTHER" id="PTHR31234">
    <property type="entry name" value="LATE EMBRYOGENESIS ABUNDANT (LEA) HYDROXYPROLINE-RICH GLYCOPROTEIN FAMILY"/>
    <property type="match status" value="1"/>
</dbReference>
<evidence type="ECO:0000256" key="4">
    <source>
        <dbReference type="ARBA" id="ARBA00023136"/>
    </source>
</evidence>
<keyword evidence="9" id="KW-1185">Reference proteome</keyword>
<feature type="domain" description="Late embryogenesis abundant protein LEA-2 subgroup" evidence="7">
    <location>
        <begin position="122"/>
        <end position="224"/>
    </location>
</feature>
<keyword evidence="3 6" id="KW-1133">Transmembrane helix</keyword>
<evidence type="ECO:0000256" key="5">
    <source>
        <dbReference type="SAM" id="MobiDB-lite"/>
    </source>
</evidence>
<dbReference type="SUPFAM" id="SSF117070">
    <property type="entry name" value="LEA14-like"/>
    <property type="match status" value="1"/>
</dbReference>
<comment type="subcellular location">
    <subcellularLocation>
        <location evidence="1">Membrane</location>
        <topology evidence="1">Single-pass membrane protein</topology>
    </subcellularLocation>
</comment>
<organism evidence="8 9">
    <name type="scientific">Carex littledalei</name>
    <dbReference type="NCBI Taxonomy" id="544730"/>
    <lineage>
        <taxon>Eukaryota</taxon>
        <taxon>Viridiplantae</taxon>
        <taxon>Streptophyta</taxon>
        <taxon>Embryophyta</taxon>
        <taxon>Tracheophyta</taxon>
        <taxon>Spermatophyta</taxon>
        <taxon>Magnoliopsida</taxon>
        <taxon>Liliopsida</taxon>
        <taxon>Poales</taxon>
        <taxon>Cyperaceae</taxon>
        <taxon>Cyperoideae</taxon>
        <taxon>Cariceae</taxon>
        <taxon>Carex</taxon>
        <taxon>Carex subgen. Euthyceras</taxon>
    </lineage>
</organism>
<protein>
    <submittedName>
        <fullName evidence="8">Protein YLS9-like protein</fullName>
    </submittedName>
</protein>
<evidence type="ECO:0000256" key="3">
    <source>
        <dbReference type="ARBA" id="ARBA00022989"/>
    </source>
</evidence>
<dbReference type="Gene3D" id="2.60.40.1820">
    <property type="match status" value="1"/>
</dbReference>
<dbReference type="InterPro" id="IPR004864">
    <property type="entry name" value="LEA_2"/>
</dbReference>
<dbReference type="EMBL" id="SWLB01000016">
    <property type="protein sequence ID" value="KAF3327928.1"/>
    <property type="molecule type" value="Genomic_DNA"/>
</dbReference>
<keyword evidence="4 6" id="KW-0472">Membrane</keyword>
<dbReference type="Pfam" id="PF03168">
    <property type="entry name" value="LEA_2"/>
    <property type="match status" value="1"/>
</dbReference>
<sequence length="250" mass="27622">MTDHQRIHPVDLESQNKPTAPLVPQGSSRSDKPDPTIPYPPYRQYPPSQLRPPKRRRGNCFCRCLCCSICILILLVVIIAAVAAALYFIFNPKLPKYSVDRFQITQFSIDSSNFANATFDVTVTAENPNKGIGIYYENGSKLNVLYSDYSLAGGSFPAFYQGHKNTTVLTVVMTGGVQLGGEVMNSLQQQQQSGTIPIEFKGDVPVRVKLGALKLWKITSKVRCNLIIDSLTVSSQIKIKSSSCKFGLKL</sequence>
<proteinExistence type="predicted"/>
<feature type="compositionally biased region" description="Pro residues" evidence="5">
    <location>
        <begin position="35"/>
        <end position="44"/>
    </location>
</feature>
<comment type="caution">
    <text evidence="8">The sequence shown here is derived from an EMBL/GenBank/DDBJ whole genome shotgun (WGS) entry which is preliminary data.</text>
</comment>
<evidence type="ECO:0000259" key="7">
    <source>
        <dbReference type="Pfam" id="PF03168"/>
    </source>
</evidence>
<feature type="transmembrane region" description="Helical" evidence="6">
    <location>
        <begin position="60"/>
        <end position="90"/>
    </location>
</feature>
<dbReference type="AlphaFoldDB" id="A0A833VLM7"/>
<feature type="compositionally biased region" description="Basic and acidic residues" evidence="5">
    <location>
        <begin position="1"/>
        <end position="11"/>
    </location>
</feature>
<dbReference type="InterPro" id="IPR044839">
    <property type="entry name" value="NDR1-like"/>
</dbReference>
<dbReference type="PANTHER" id="PTHR31234:SF72">
    <property type="entry name" value="NDR1_HIN1-LIKE PROTEIN 6"/>
    <property type="match status" value="1"/>
</dbReference>
<name>A0A833VLM7_9POAL</name>
<evidence type="ECO:0000313" key="8">
    <source>
        <dbReference type="EMBL" id="KAF3327928.1"/>
    </source>
</evidence>
<evidence type="ECO:0000256" key="6">
    <source>
        <dbReference type="SAM" id="Phobius"/>
    </source>
</evidence>
<keyword evidence="2 6" id="KW-0812">Transmembrane</keyword>